<comment type="similarity">
    <text evidence="1">Belongs to the 'phage' integrase family.</text>
</comment>
<dbReference type="InterPro" id="IPR050090">
    <property type="entry name" value="Tyrosine_recombinase_XerCD"/>
</dbReference>
<dbReference type="InterPro" id="IPR002104">
    <property type="entry name" value="Integrase_catalytic"/>
</dbReference>
<dbReference type="PANTHER" id="PTHR30349:SF41">
    <property type="entry name" value="INTEGRASE_RECOMBINASE PROTEIN MJ0367-RELATED"/>
    <property type="match status" value="1"/>
</dbReference>
<dbReference type="Proteomes" id="UP000502415">
    <property type="component" value="Chromosome"/>
</dbReference>
<evidence type="ECO:0000259" key="5">
    <source>
        <dbReference type="PROSITE" id="PS51898"/>
    </source>
</evidence>
<gene>
    <name evidence="6" type="ORF">HH212_07180</name>
</gene>
<evidence type="ECO:0000256" key="1">
    <source>
        <dbReference type="ARBA" id="ARBA00008857"/>
    </source>
</evidence>
<organism evidence="6 7">
    <name type="scientific">Massilia forsythiae</name>
    <dbReference type="NCBI Taxonomy" id="2728020"/>
    <lineage>
        <taxon>Bacteria</taxon>
        <taxon>Pseudomonadati</taxon>
        <taxon>Pseudomonadota</taxon>
        <taxon>Betaproteobacteria</taxon>
        <taxon>Burkholderiales</taxon>
        <taxon>Oxalobacteraceae</taxon>
        <taxon>Telluria group</taxon>
        <taxon>Massilia</taxon>
    </lineage>
</organism>
<evidence type="ECO:0000313" key="7">
    <source>
        <dbReference type="Proteomes" id="UP000502415"/>
    </source>
</evidence>
<name>A0A7Z2ZTB9_9BURK</name>
<keyword evidence="4" id="KW-0233">DNA recombination</keyword>
<dbReference type="InterPro" id="IPR011010">
    <property type="entry name" value="DNA_brk_join_enz"/>
</dbReference>
<dbReference type="PROSITE" id="PS51898">
    <property type="entry name" value="TYR_RECOMBINASE"/>
    <property type="match status" value="1"/>
</dbReference>
<dbReference type="InterPro" id="IPR013762">
    <property type="entry name" value="Integrase-like_cat_sf"/>
</dbReference>
<reference evidence="6 7" key="1">
    <citation type="submission" date="2020-04" db="EMBL/GenBank/DDBJ databases">
        <title>Genome sequencing of novel species.</title>
        <authorList>
            <person name="Heo J."/>
            <person name="Kim S.-J."/>
            <person name="Kim J.-S."/>
            <person name="Hong S.-B."/>
            <person name="Kwon S.-W."/>
        </authorList>
    </citation>
    <scope>NUCLEOTIDE SEQUENCE [LARGE SCALE GENOMIC DNA]</scope>
    <source>
        <strain evidence="6 7">GN2-R2</strain>
    </source>
</reference>
<feature type="domain" description="Tyr recombinase" evidence="5">
    <location>
        <begin position="187"/>
        <end position="409"/>
    </location>
</feature>
<dbReference type="CDD" id="cd00397">
    <property type="entry name" value="DNA_BRE_C"/>
    <property type="match status" value="1"/>
</dbReference>
<dbReference type="GO" id="GO:0015074">
    <property type="term" value="P:DNA integration"/>
    <property type="evidence" value="ECO:0007669"/>
    <property type="project" value="UniProtKB-KW"/>
</dbReference>
<keyword evidence="3" id="KW-0238">DNA-binding</keyword>
<dbReference type="Gene3D" id="1.10.443.10">
    <property type="entry name" value="Intergrase catalytic core"/>
    <property type="match status" value="1"/>
</dbReference>
<protein>
    <submittedName>
        <fullName evidence="6">Site-specific integrase</fullName>
    </submittedName>
</protein>
<keyword evidence="2" id="KW-0229">DNA integration</keyword>
<sequence>MDISKKLYRLTSDGFRYPWSVWKEEVNFKPGENIPLLFWPDGSVCWLANLYLLKGYKDGKSRRNNGGTLLTYAKNLSPFIRWCYENELDFFDLEEPDFVSFVTDLRDETAKNAPTKSVRGLKQVNTIAGAVMNFLAFVDGIMPGLGLLGSNGKIKAELKSIELKKRGKTIYVKKWTHHCLPRDNPTRRRQPISTDAIDKLHNANDSSSESGFVKRRRYVMLRLFEITGGRRIEASLVKINDLLEAERTGLLRIFSAKQGDDEAVRFVPVPKVDLKDILSFVKIYRNPIVRKTIGIANDHGYLFINSKNGKHLQVDTLGSELYEIRIAAGIDDEEVCLHAFRHRYVTEQLRRLIRTQRCESVSDLKKALLSMESLKQQLMEWTGHSNMESLDWYIHHAFETETGFRESLDILQASKVVESLHFIIKDYQNQAQAGGWSPQLFKEFESVVATAALELSQLFAAQRVGEVTPLKVYES</sequence>
<accession>A0A7Z2ZTB9</accession>
<keyword evidence="7" id="KW-1185">Reference proteome</keyword>
<evidence type="ECO:0000313" key="6">
    <source>
        <dbReference type="EMBL" id="QJD99831.1"/>
    </source>
</evidence>
<dbReference type="RefSeq" id="WP_169434780.1">
    <property type="nucleotide sequence ID" value="NZ_CP051685.1"/>
</dbReference>
<dbReference type="SUPFAM" id="SSF56349">
    <property type="entry name" value="DNA breaking-rejoining enzymes"/>
    <property type="match status" value="1"/>
</dbReference>
<dbReference type="GO" id="GO:0006310">
    <property type="term" value="P:DNA recombination"/>
    <property type="evidence" value="ECO:0007669"/>
    <property type="project" value="UniProtKB-KW"/>
</dbReference>
<dbReference type="AlphaFoldDB" id="A0A7Z2ZTB9"/>
<evidence type="ECO:0000256" key="2">
    <source>
        <dbReference type="ARBA" id="ARBA00022908"/>
    </source>
</evidence>
<dbReference type="GO" id="GO:0003677">
    <property type="term" value="F:DNA binding"/>
    <property type="evidence" value="ECO:0007669"/>
    <property type="project" value="UniProtKB-KW"/>
</dbReference>
<proteinExistence type="inferred from homology"/>
<dbReference type="EMBL" id="CP051685">
    <property type="protein sequence ID" value="QJD99831.1"/>
    <property type="molecule type" value="Genomic_DNA"/>
</dbReference>
<evidence type="ECO:0000256" key="4">
    <source>
        <dbReference type="ARBA" id="ARBA00023172"/>
    </source>
</evidence>
<dbReference type="PANTHER" id="PTHR30349">
    <property type="entry name" value="PHAGE INTEGRASE-RELATED"/>
    <property type="match status" value="1"/>
</dbReference>
<dbReference type="KEGG" id="mfy:HH212_07180"/>
<evidence type="ECO:0000256" key="3">
    <source>
        <dbReference type="ARBA" id="ARBA00023125"/>
    </source>
</evidence>